<organism evidence="6 7">
    <name type="scientific">Altericroceibacterium endophyticum</name>
    <dbReference type="NCBI Taxonomy" id="1808508"/>
    <lineage>
        <taxon>Bacteria</taxon>
        <taxon>Pseudomonadati</taxon>
        <taxon>Pseudomonadota</taxon>
        <taxon>Alphaproteobacteria</taxon>
        <taxon>Sphingomonadales</taxon>
        <taxon>Erythrobacteraceae</taxon>
        <taxon>Altericroceibacterium</taxon>
    </lineage>
</organism>
<evidence type="ECO:0000259" key="4">
    <source>
        <dbReference type="Pfam" id="PF03446"/>
    </source>
</evidence>
<evidence type="ECO:0000313" key="6">
    <source>
        <dbReference type="EMBL" id="MXO65373.1"/>
    </source>
</evidence>
<dbReference type="OrthoDB" id="4333at2"/>
<dbReference type="InterPro" id="IPR036291">
    <property type="entry name" value="NAD(P)-bd_dom_sf"/>
</dbReference>
<proteinExistence type="predicted"/>
<sequence>MESTLALIGFGEAGSTFARAANWRGMAHAFDIDPTRRPLMEECGITACNSAEDALQGADVVLSLVTADSAALVAQDYAPFLKSGALFCDMNSIAPQTKQANARAVNEAGGRYVDIAVMAPVDPTALNVPLLIAGPDADEAEQRLNALGFAKTRITGADIGRASSIKMIRSVMVKGLEALTWECAAAADEAGVFDEVMTSLDASEKGWPWSRRVAYNRERMTTHGVRRAAEMEESAKTLDGFSVEPVMTRGTVIRQRQAAAKTPAKNSNERNETR</sequence>
<dbReference type="Pfam" id="PF03446">
    <property type="entry name" value="NAD_binding_2"/>
    <property type="match status" value="1"/>
</dbReference>
<feature type="domain" description="6-phosphogluconate dehydrogenase NADP-binding" evidence="4">
    <location>
        <begin position="5"/>
        <end position="119"/>
    </location>
</feature>
<dbReference type="SUPFAM" id="SSF48179">
    <property type="entry name" value="6-phosphogluconate dehydrogenase C-terminal domain-like"/>
    <property type="match status" value="1"/>
</dbReference>
<dbReference type="GO" id="GO:0016491">
    <property type="term" value="F:oxidoreductase activity"/>
    <property type="evidence" value="ECO:0007669"/>
    <property type="project" value="UniProtKB-KW"/>
</dbReference>
<name>A0A6I4T5U4_9SPHN</name>
<evidence type="ECO:0000256" key="1">
    <source>
        <dbReference type="ARBA" id="ARBA00023002"/>
    </source>
</evidence>
<protein>
    <submittedName>
        <fullName evidence="6">DUF1932 domain-containing protein</fullName>
    </submittedName>
</protein>
<dbReference type="Proteomes" id="UP000438476">
    <property type="component" value="Unassembled WGS sequence"/>
</dbReference>
<dbReference type="AlphaFoldDB" id="A0A6I4T5U4"/>
<dbReference type="SUPFAM" id="SSF51735">
    <property type="entry name" value="NAD(P)-binding Rossmann-fold domains"/>
    <property type="match status" value="1"/>
</dbReference>
<feature type="region of interest" description="Disordered" evidence="3">
    <location>
        <begin position="253"/>
        <end position="274"/>
    </location>
</feature>
<dbReference type="Gene3D" id="3.40.50.720">
    <property type="entry name" value="NAD(P)-binding Rossmann-like Domain"/>
    <property type="match status" value="1"/>
</dbReference>
<dbReference type="InterPro" id="IPR013328">
    <property type="entry name" value="6PGD_dom2"/>
</dbReference>
<dbReference type="EMBL" id="WTYT01000002">
    <property type="protein sequence ID" value="MXO65373.1"/>
    <property type="molecule type" value="Genomic_DNA"/>
</dbReference>
<keyword evidence="1" id="KW-0560">Oxidoreductase</keyword>
<dbReference type="Pfam" id="PF09130">
    <property type="entry name" value="DUF1932"/>
    <property type="match status" value="1"/>
</dbReference>
<dbReference type="InterPro" id="IPR015815">
    <property type="entry name" value="HIBADH-related"/>
</dbReference>
<feature type="active site" evidence="2">
    <location>
        <position position="166"/>
    </location>
</feature>
<dbReference type="InterPro" id="IPR006115">
    <property type="entry name" value="6PGDH_NADP-bd"/>
</dbReference>
<evidence type="ECO:0000256" key="3">
    <source>
        <dbReference type="SAM" id="MobiDB-lite"/>
    </source>
</evidence>
<dbReference type="PIRSF" id="PIRSF000103">
    <property type="entry name" value="HIBADH"/>
    <property type="match status" value="1"/>
</dbReference>
<comment type="caution">
    <text evidence="6">The sequence shown here is derived from an EMBL/GenBank/DDBJ whole genome shotgun (WGS) entry which is preliminary data.</text>
</comment>
<feature type="domain" description="Phosphogluconate dehydrogenase NAD-binding putative C-terminal" evidence="5">
    <location>
        <begin position="187"/>
        <end position="256"/>
    </location>
</feature>
<evidence type="ECO:0000313" key="7">
    <source>
        <dbReference type="Proteomes" id="UP000438476"/>
    </source>
</evidence>
<accession>A0A6I4T5U4</accession>
<reference evidence="6 7" key="1">
    <citation type="submission" date="2019-12" db="EMBL/GenBank/DDBJ databases">
        <title>Genomic-based taxomic classification of the family Erythrobacteraceae.</title>
        <authorList>
            <person name="Xu L."/>
        </authorList>
    </citation>
    <scope>NUCLEOTIDE SEQUENCE [LARGE SCALE GENOMIC DNA]</scope>
    <source>
        <strain evidence="6 7">LMG 29518</strain>
    </source>
</reference>
<dbReference type="InterPro" id="IPR015814">
    <property type="entry name" value="Pgluconate_DH_NAD-bd_C"/>
</dbReference>
<evidence type="ECO:0000259" key="5">
    <source>
        <dbReference type="Pfam" id="PF09130"/>
    </source>
</evidence>
<gene>
    <name evidence="6" type="ORF">GRI91_06375</name>
</gene>
<keyword evidence="7" id="KW-1185">Reference proteome</keyword>
<dbReference type="GO" id="GO:0050661">
    <property type="term" value="F:NADP binding"/>
    <property type="evidence" value="ECO:0007669"/>
    <property type="project" value="InterPro"/>
</dbReference>
<dbReference type="Gene3D" id="1.10.1040.10">
    <property type="entry name" value="N-(1-d-carboxylethyl)-l-norvaline Dehydrogenase, domain 2"/>
    <property type="match status" value="1"/>
</dbReference>
<dbReference type="InterPro" id="IPR008927">
    <property type="entry name" value="6-PGluconate_DH-like_C_sf"/>
</dbReference>
<evidence type="ECO:0000256" key="2">
    <source>
        <dbReference type="PIRSR" id="PIRSR000103-1"/>
    </source>
</evidence>